<name>A0AAV0LEP0_9ROSI</name>
<dbReference type="AlphaFoldDB" id="A0AAV0LEP0"/>
<comment type="caution">
    <text evidence="1">The sequence shown here is derived from an EMBL/GenBank/DDBJ whole genome shotgun (WGS) entry which is preliminary data.</text>
</comment>
<dbReference type="EMBL" id="CAMGYJ010000006">
    <property type="protein sequence ID" value="CAI0432377.1"/>
    <property type="molecule type" value="Genomic_DNA"/>
</dbReference>
<gene>
    <name evidence="1" type="ORF">LITE_LOCUS23423</name>
</gene>
<keyword evidence="2" id="KW-1185">Reference proteome</keyword>
<reference evidence="1" key="1">
    <citation type="submission" date="2022-08" db="EMBL/GenBank/DDBJ databases">
        <authorList>
            <person name="Gutierrez-Valencia J."/>
        </authorList>
    </citation>
    <scope>NUCLEOTIDE SEQUENCE</scope>
</reference>
<sequence length="48" mass="4971">MQVKGEVGGGLSLKSNIQTLHLSGILVGVAMGFKVQFGPISQRSTVIS</sequence>
<dbReference type="Proteomes" id="UP001154282">
    <property type="component" value="Unassembled WGS sequence"/>
</dbReference>
<evidence type="ECO:0000313" key="2">
    <source>
        <dbReference type="Proteomes" id="UP001154282"/>
    </source>
</evidence>
<proteinExistence type="predicted"/>
<accession>A0AAV0LEP0</accession>
<protein>
    <submittedName>
        <fullName evidence="1">Uncharacterized protein</fullName>
    </submittedName>
</protein>
<organism evidence="1 2">
    <name type="scientific">Linum tenue</name>
    <dbReference type="NCBI Taxonomy" id="586396"/>
    <lineage>
        <taxon>Eukaryota</taxon>
        <taxon>Viridiplantae</taxon>
        <taxon>Streptophyta</taxon>
        <taxon>Embryophyta</taxon>
        <taxon>Tracheophyta</taxon>
        <taxon>Spermatophyta</taxon>
        <taxon>Magnoliopsida</taxon>
        <taxon>eudicotyledons</taxon>
        <taxon>Gunneridae</taxon>
        <taxon>Pentapetalae</taxon>
        <taxon>rosids</taxon>
        <taxon>fabids</taxon>
        <taxon>Malpighiales</taxon>
        <taxon>Linaceae</taxon>
        <taxon>Linum</taxon>
    </lineage>
</organism>
<evidence type="ECO:0000313" key="1">
    <source>
        <dbReference type="EMBL" id="CAI0432377.1"/>
    </source>
</evidence>